<dbReference type="GO" id="GO:0016020">
    <property type="term" value="C:membrane"/>
    <property type="evidence" value="ECO:0007669"/>
    <property type="project" value="UniProtKB-SubCell"/>
</dbReference>
<proteinExistence type="inferred from homology"/>
<dbReference type="InterPro" id="IPR051223">
    <property type="entry name" value="Polycystin"/>
</dbReference>
<evidence type="ECO:0000259" key="7">
    <source>
        <dbReference type="Pfam" id="PF20519"/>
    </source>
</evidence>
<organism evidence="8 9">
    <name type="scientific">Ridgeia piscesae</name>
    <name type="common">Tubeworm</name>
    <dbReference type="NCBI Taxonomy" id="27915"/>
    <lineage>
        <taxon>Eukaryota</taxon>
        <taxon>Metazoa</taxon>
        <taxon>Spiralia</taxon>
        <taxon>Lophotrochozoa</taxon>
        <taxon>Annelida</taxon>
        <taxon>Polychaeta</taxon>
        <taxon>Sedentaria</taxon>
        <taxon>Canalipalpata</taxon>
        <taxon>Sabellida</taxon>
        <taxon>Siboglinidae</taxon>
        <taxon>Ridgeia</taxon>
    </lineage>
</organism>
<keyword evidence="3 6" id="KW-0812">Transmembrane</keyword>
<feature type="transmembrane region" description="Helical" evidence="6">
    <location>
        <begin position="398"/>
        <end position="416"/>
    </location>
</feature>
<feature type="transmembrane region" description="Helical" evidence="6">
    <location>
        <begin position="94"/>
        <end position="119"/>
    </location>
</feature>
<reference evidence="8" key="1">
    <citation type="journal article" date="2023" name="Mol. Biol. Evol.">
        <title>Third-Generation Sequencing Reveals the Adaptive Role of the Epigenome in Three Deep-Sea Polychaetes.</title>
        <authorList>
            <person name="Perez M."/>
            <person name="Aroh O."/>
            <person name="Sun Y."/>
            <person name="Lan Y."/>
            <person name="Juniper S.K."/>
            <person name="Young C.R."/>
            <person name="Angers B."/>
            <person name="Qian P.Y."/>
        </authorList>
    </citation>
    <scope>NUCLEOTIDE SEQUENCE</scope>
    <source>
        <strain evidence="8">R07B-5</strain>
    </source>
</reference>
<dbReference type="GO" id="GO:0050982">
    <property type="term" value="P:detection of mechanical stimulus"/>
    <property type="evidence" value="ECO:0007669"/>
    <property type="project" value="TreeGrafter"/>
</dbReference>
<evidence type="ECO:0000256" key="3">
    <source>
        <dbReference type="ARBA" id="ARBA00022692"/>
    </source>
</evidence>
<keyword evidence="9" id="KW-1185">Reference proteome</keyword>
<feature type="domain" description="Polycystin" evidence="7">
    <location>
        <begin position="290"/>
        <end position="428"/>
    </location>
</feature>
<evidence type="ECO:0000256" key="1">
    <source>
        <dbReference type="ARBA" id="ARBA00004141"/>
    </source>
</evidence>
<evidence type="ECO:0000256" key="5">
    <source>
        <dbReference type="ARBA" id="ARBA00023136"/>
    </source>
</evidence>
<gene>
    <name evidence="8" type="ORF">NP493_289g03017</name>
</gene>
<dbReference type="InterPro" id="IPR046791">
    <property type="entry name" value="Polycystin_dom"/>
</dbReference>
<evidence type="ECO:0000256" key="6">
    <source>
        <dbReference type="SAM" id="Phobius"/>
    </source>
</evidence>
<name>A0AAD9UC10_RIDPI</name>
<comment type="subcellular location">
    <subcellularLocation>
        <location evidence="1">Membrane</location>
        <topology evidence="1">Multi-pass membrane protein</topology>
    </subcellularLocation>
</comment>
<feature type="transmembrane region" description="Helical" evidence="6">
    <location>
        <begin position="518"/>
        <end position="547"/>
    </location>
</feature>
<evidence type="ECO:0000313" key="9">
    <source>
        <dbReference type="Proteomes" id="UP001209878"/>
    </source>
</evidence>
<keyword evidence="4 6" id="KW-1133">Transmembrane helix</keyword>
<feature type="transmembrane region" description="Helical" evidence="6">
    <location>
        <begin position="567"/>
        <end position="589"/>
    </location>
</feature>
<dbReference type="AlphaFoldDB" id="A0AAD9UC10"/>
<dbReference type="EMBL" id="JAODUO010000295">
    <property type="protein sequence ID" value="KAK2183799.1"/>
    <property type="molecule type" value="Genomic_DNA"/>
</dbReference>
<accession>A0AAD9UC10</accession>
<comment type="caution">
    <text evidence="8">The sequence shown here is derived from an EMBL/GenBank/DDBJ whole genome shotgun (WGS) entry which is preliminary data.</text>
</comment>
<evidence type="ECO:0000256" key="4">
    <source>
        <dbReference type="ARBA" id="ARBA00022989"/>
    </source>
</evidence>
<sequence>MLVNIMFYGTQNAFQARLLVPVLNITMSDVLIGTETALICMPINMLIVAIFRMVTPRSLSFDIRSGDEDAWQILGLDDSTLGEDKSNETSLPWWFVYIAWTLTMTICLVASYFVVWYGLTYGYSKSLSWVMSFFTSTAQNIGVFQPMKVAVFVGILTFIFHSPVQPASTVEHLVKFDKASILKHRQIVDKPKALYSPPTEKHVQQAVQRMQAERVMWKKFWQMAIHICGVLALFAISFDHRTPMAFHLTSAIKNIFVDSTYTNGAKFHKALATREDTRRCCQTMRVHLTTSHVMDDASYDMSWNLPKYASPPLNVSQQWGENRSCNDPWVHAVDDTVAMPLAGRFRTYPGRGYSVLLANGTLQNLSIVDSLTFLREAAWVDNKTRAILVEFTVYNTPFNLFANVVLFFEIVGSGRLLPYVRIYTAKLYMLRDINDISAIVVYAGICYVLLMIRLWRVVTELRNRCDNVNYLPPVKIAHDLIVIVSTNVAFAAYVMRYLAVMAARTDISREDNTAFVNFYAIVLFDYMFTCVLPVVIAVTLPSALLMFRVSHKILILSLTVRHLLHQLVNIALWLFVTFSLFVAVTIFLLGPTYCEYSTVSTAVMSAASLCVGRPKFADDNFDVPAVVGQFFVLTAAVCMLMLWVPLIRAICIFGRMYTVVNCVNLSGDEGKFFQFIWRRLHIWSGVWNTREMNEHRIADEKDNLRQMAEHRDRHRRPNFCYPSLVKPFPYYYRCVNRRVVCGRCGVNQCVTMYGSCGQCRDRCSYTSSVYSYYSSYFSGRYYYQCHRGSMHYRSCGLNQSYYPGLGRCGLVAIYKESA</sequence>
<feature type="transmembrane region" description="Helical" evidence="6">
    <location>
        <begin position="30"/>
        <end position="51"/>
    </location>
</feature>
<dbReference type="Pfam" id="PF20519">
    <property type="entry name" value="Polycystin_dom"/>
    <property type="match status" value="1"/>
</dbReference>
<dbReference type="PANTHER" id="PTHR10877:SF150">
    <property type="entry name" value="REJ DOMAIN-CONTAINING PROTEIN"/>
    <property type="match status" value="1"/>
</dbReference>
<dbReference type="GO" id="GO:0005262">
    <property type="term" value="F:calcium channel activity"/>
    <property type="evidence" value="ECO:0007669"/>
    <property type="project" value="TreeGrafter"/>
</dbReference>
<dbReference type="PANTHER" id="PTHR10877">
    <property type="entry name" value="POLYCYSTIN FAMILY MEMBER"/>
    <property type="match status" value="1"/>
</dbReference>
<keyword evidence="5 6" id="KW-0472">Membrane</keyword>
<evidence type="ECO:0000313" key="8">
    <source>
        <dbReference type="EMBL" id="KAK2183799.1"/>
    </source>
</evidence>
<protein>
    <recommendedName>
        <fullName evidence="7">Polycystin domain-containing protein</fullName>
    </recommendedName>
</protein>
<feature type="transmembrane region" description="Helical" evidence="6">
    <location>
        <begin position="436"/>
        <end position="455"/>
    </location>
</feature>
<feature type="transmembrane region" description="Helical" evidence="6">
    <location>
        <begin position="476"/>
        <end position="498"/>
    </location>
</feature>
<evidence type="ECO:0000256" key="2">
    <source>
        <dbReference type="ARBA" id="ARBA00007200"/>
    </source>
</evidence>
<feature type="transmembrane region" description="Helical" evidence="6">
    <location>
        <begin position="626"/>
        <end position="647"/>
    </location>
</feature>
<comment type="similarity">
    <text evidence="2">Belongs to the polycystin family.</text>
</comment>
<feature type="transmembrane region" description="Helical" evidence="6">
    <location>
        <begin position="220"/>
        <end position="238"/>
    </location>
</feature>
<dbReference type="Proteomes" id="UP001209878">
    <property type="component" value="Unassembled WGS sequence"/>
</dbReference>